<dbReference type="Proteomes" id="UP000726170">
    <property type="component" value="Unassembled WGS sequence"/>
</dbReference>
<proteinExistence type="inferred from homology"/>
<evidence type="ECO:0000256" key="4">
    <source>
        <dbReference type="PROSITE-ProRule" id="PRU00284"/>
    </source>
</evidence>
<gene>
    <name evidence="6" type="primary">phnD</name>
    <name evidence="6" type="ORF">KQI86_17620</name>
</gene>
<evidence type="ECO:0000313" key="6">
    <source>
        <dbReference type="EMBL" id="MBU5486139.1"/>
    </source>
</evidence>
<evidence type="ECO:0000256" key="2">
    <source>
        <dbReference type="ARBA" id="ARBA00022729"/>
    </source>
</evidence>
<dbReference type="NCBIfam" id="TIGR01098">
    <property type="entry name" value="3A0109s03R"/>
    <property type="match status" value="1"/>
</dbReference>
<dbReference type="Pfam" id="PF00015">
    <property type="entry name" value="MCPsignal"/>
    <property type="match status" value="1"/>
</dbReference>
<protein>
    <submittedName>
        <fullName evidence="6">Phosphate/phosphite/phosphonate ABC transporter substrate-binding protein</fullName>
    </submittedName>
</protein>
<name>A0ABS6ELP2_9CLOT</name>
<dbReference type="PANTHER" id="PTHR32089">
    <property type="entry name" value="METHYL-ACCEPTING CHEMOTAXIS PROTEIN MCPB"/>
    <property type="match status" value="1"/>
</dbReference>
<accession>A0ABS6ELP2</accession>
<feature type="domain" description="Methyl-accepting transducer" evidence="5">
    <location>
        <begin position="50"/>
        <end position="286"/>
    </location>
</feature>
<dbReference type="PANTHER" id="PTHR32089:SF112">
    <property type="entry name" value="LYSOZYME-LIKE PROTEIN-RELATED"/>
    <property type="match status" value="1"/>
</dbReference>
<keyword evidence="2" id="KW-0732">Signal</keyword>
<evidence type="ECO:0000259" key="5">
    <source>
        <dbReference type="PROSITE" id="PS50111"/>
    </source>
</evidence>
<evidence type="ECO:0000256" key="1">
    <source>
        <dbReference type="ARBA" id="ARBA00007162"/>
    </source>
</evidence>
<comment type="similarity">
    <text evidence="1">Belongs to the phosphate/phosphite/phosphonate binding protein family.</text>
</comment>
<keyword evidence="3 4" id="KW-0807">Transducer</keyword>
<dbReference type="SMART" id="SM00283">
    <property type="entry name" value="MA"/>
    <property type="match status" value="1"/>
</dbReference>
<evidence type="ECO:0000313" key="7">
    <source>
        <dbReference type="Proteomes" id="UP000726170"/>
    </source>
</evidence>
<dbReference type="PROSITE" id="PS50111">
    <property type="entry name" value="CHEMOTAXIS_TRANSDUC_2"/>
    <property type="match status" value="1"/>
</dbReference>
<organism evidence="6 7">
    <name type="scientific">Clostridium mobile</name>
    <dbReference type="NCBI Taxonomy" id="2841512"/>
    <lineage>
        <taxon>Bacteria</taxon>
        <taxon>Bacillati</taxon>
        <taxon>Bacillota</taxon>
        <taxon>Clostridia</taxon>
        <taxon>Eubacteriales</taxon>
        <taxon>Clostridiaceae</taxon>
        <taxon>Clostridium</taxon>
    </lineage>
</organism>
<evidence type="ECO:0000256" key="3">
    <source>
        <dbReference type="ARBA" id="ARBA00023224"/>
    </source>
</evidence>
<comment type="caution">
    <text evidence="6">The sequence shown here is derived from an EMBL/GenBank/DDBJ whole genome shotgun (WGS) entry which is preliminary data.</text>
</comment>
<sequence>MWTYIYNKVQSLDKKKDFKLVDSKKKDKHYEELFQSWETIGFDIQQLLWLYKDSMDMSDRVVSVSNEVENFTEQNNASAQEISAGINELVHISEKLNNDVLEIEHNSEESFNMLNSNKSTIESIGFYLIELNKSIENLYNGNIKFQQLSGKIGNFVNYIKQISSQTNLLALNASIEAARAGEAGKGFSVVAQEIRKLSEKTDEAVLEIENIVKDIIIDFKESNSHMNICMDKIRNTNTIVDESKQLVNKIGDIVGEISTSMKGLKGVANEQMNTSNNMELAIDAITGAVEKTHRVTIGAKEMLSSQQIKNKEILNFCNKLSETADSVQQIAAKLKKDDEIIFGINPFTSPKNIKDTYIPILERVCNSIGYKAKVIIVKDYYALGRGIESNSIDVGWFSPFAYVSAHEKYGVIPIVTPKVNGKTFYNGYIISRKDRGIKTINELKNKNFAYVDVESASGYLYARNLLKNNRFNPEKDFKKVSYMGSHDNVIKAVLNGEVDAGATYSEAIDNAKKKGVNIDELCIINKTEDIPKDAIAANCKLDKELVNKLQQTFVSFNDFHGINSAIDGFVESDDSKYDIIRSIKK</sequence>
<reference evidence="6 7" key="1">
    <citation type="submission" date="2021-06" db="EMBL/GenBank/DDBJ databases">
        <authorList>
            <person name="Sun Q."/>
            <person name="Li D."/>
        </authorList>
    </citation>
    <scope>NUCLEOTIDE SEQUENCE [LARGE SCALE GENOMIC DNA]</scope>
    <source>
        <strain evidence="6 7">MSJ-11</strain>
    </source>
</reference>
<dbReference type="Pfam" id="PF12974">
    <property type="entry name" value="Phosphonate-bd"/>
    <property type="match status" value="1"/>
</dbReference>
<dbReference type="CDD" id="cd01071">
    <property type="entry name" value="PBP2_PhnD_like"/>
    <property type="match status" value="1"/>
</dbReference>
<dbReference type="InterPro" id="IPR005770">
    <property type="entry name" value="PhnD"/>
</dbReference>
<keyword evidence="7" id="KW-1185">Reference proteome</keyword>
<dbReference type="InterPro" id="IPR004089">
    <property type="entry name" value="MCPsignal_dom"/>
</dbReference>
<dbReference type="EMBL" id="JAHLQF010000004">
    <property type="protein sequence ID" value="MBU5486139.1"/>
    <property type="molecule type" value="Genomic_DNA"/>
</dbReference>